<dbReference type="Proteomes" id="UP000447434">
    <property type="component" value="Chromosome 10"/>
</dbReference>
<reference evidence="10" key="1">
    <citation type="journal article" date="2020" name="Nat. Commun.">
        <title>Genome sequence of the cluster root forming white lupin.</title>
        <authorList>
            <person name="Hufnagel B."/>
            <person name="Marques A."/>
            <person name="Soriano A."/>
            <person name="Marques L."/>
            <person name="Divol F."/>
            <person name="Doumas P."/>
            <person name="Sallet E."/>
            <person name="Mancinotti D."/>
            <person name="Carrere S."/>
            <person name="Marande W."/>
            <person name="Arribat S."/>
            <person name="Keller J."/>
            <person name="Huneau C."/>
            <person name="Blein T."/>
            <person name="Aime D."/>
            <person name="Laguerre M."/>
            <person name="Taylor J."/>
            <person name="Schubert V."/>
            <person name="Nelson M."/>
            <person name="Geu-Flores F."/>
            <person name="Crespi M."/>
            <person name="Gallardo-Guerrero K."/>
            <person name="Delaux P.-M."/>
            <person name="Salse J."/>
            <person name="Berges H."/>
            <person name="Guyot R."/>
            <person name="Gouzy J."/>
            <person name="Peret B."/>
        </authorList>
    </citation>
    <scope>NUCLEOTIDE SEQUENCE [LARGE SCALE GENOMIC DNA]</scope>
    <source>
        <strain evidence="10">cv. Amiga</strain>
    </source>
</reference>
<dbReference type="PANTHER" id="PTHR33102">
    <property type="entry name" value="DVL19-RELATED-RELATED"/>
    <property type="match status" value="1"/>
</dbReference>
<evidence type="ECO:0000256" key="3">
    <source>
        <dbReference type="ARBA" id="ARBA00022475"/>
    </source>
</evidence>
<evidence type="ECO:0000256" key="2">
    <source>
        <dbReference type="ARBA" id="ARBA00022473"/>
    </source>
</evidence>
<evidence type="ECO:0000256" key="8">
    <source>
        <dbReference type="SAM" id="MobiDB-lite"/>
    </source>
</evidence>
<evidence type="ECO:0008006" key="11">
    <source>
        <dbReference type="Google" id="ProtNLM"/>
    </source>
</evidence>
<evidence type="ECO:0000256" key="7">
    <source>
        <dbReference type="ARBA" id="ARBA00024340"/>
    </source>
</evidence>
<organism evidence="9 10">
    <name type="scientific">Lupinus albus</name>
    <name type="common">White lupine</name>
    <name type="synonym">Lupinus termis</name>
    <dbReference type="NCBI Taxonomy" id="3870"/>
    <lineage>
        <taxon>Eukaryota</taxon>
        <taxon>Viridiplantae</taxon>
        <taxon>Streptophyta</taxon>
        <taxon>Embryophyta</taxon>
        <taxon>Tracheophyta</taxon>
        <taxon>Spermatophyta</taxon>
        <taxon>Magnoliopsida</taxon>
        <taxon>eudicotyledons</taxon>
        <taxon>Gunneridae</taxon>
        <taxon>Pentapetalae</taxon>
        <taxon>rosids</taxon>
        <taxon>fabids</taxon>
        <taxon>Fabales</taxon>
        <taxon>Fabaceae</taxon>
        <taxon>Papilionoideae</taxon>
        <taxon>50 kb inversion clade</taxon>
        <taxon>genistoids sensu lato</taxon>
        <taxon>core genistoids</taxon>
        <taxon>Genisteae</taxon>
        <taxon>Lupinus</taxon>
    </lineage>
</organism>
<keyword evidence="6" id="KW-0472">Membrane</keyword>
<dbReference type="InterPro" id="IPR051525">
    <property type="entry name" value="DVL_RTFL_regulatory"/>
</dbReference>
<keyword evidence="4" id="KW-0812">Transmembrane</keyword>
<evidence type="ECO:0000256" key="1">
    <source>
        <dbReference type="ARBA" id="ARBA00004162"/>
    </source>
</evidence>
<dbReference type="GO" id="GO:0048367">
    <property type="term" value="P:shoot system development"/>
    <property type="evidence" value="ECO:0007669"/>
    <property type="project" value="UniProtKB-ARBA"/>
</dbReference>
<dbReference type="AlphaFoldDB" id="A0A6A4PXE5"/>
<gene>
    <name evidence="9" type="ORF">Lalb_Chr10g0104651</name>
</gene>
<protein>
    <recommendedName>
        <fullName evidence="11">DVL</fullName>
    </recommendedName>
</protein>
<accession>A0A6A4PXE5</accession>
<proteinExistence type="inferred from homology"/>
<evidence type="ECO:0000313" key="10">
    <source>
        <dbReference type="Proteomes" id="UP000447434"/>
    </source>
</evidence>
<keyword evidence="2" id="KW-0217">Developmental protein</keyword>
<dbReference type="InterPro" id="IPR012552">
    <property type="entry name" value="DVL"/>
</dbReference>
<dbReference type="OrthoDB" id="1693826at2759"/>
<dbReference type="GO" id="GO:0008285">
    <property type="term" value="P:negative regulation of cell population proliferation"/>
    <property type="evidence" value="ECO:0007669"/>
    <property type="project" value="InterPro"/>
</dbReference>
<comment type="similarity">
    <text evidence="7">Belongs to the DVL/RTFL small polypeptides family.</text>
</comment>
<sequence>MASARSTCNNNKDSATSYFDEKWKSSKKDGSSRSRCSRSNTGTTFIKNSSTTQKKFVFARKCARLVKEQRARFYIMRRCVTMLICWRDYSDS</sequence>
<keyword evidence="5" id="KW-1133">Transmembrane helix</keyword>
<name>A0A6A4PXE5_LUPAL</name>
<keyword evidence="10" id="KW-1185">Reference proteome</keyword>
<dbReference type="Pfam" id="PF08137">
    <property type="entry name" value="DVL"/>
    <property type="match status" value="1"/>
</dbReference>
<dbReference type="EMBL" id="WOCE01000010">
    <property type="protein sequence ID" value="KAE9606132.1"/>
    <property type="molecule type" value="Genomic_DNA"/>
</dbReference>
<dbReference type="GO" id="GO:0005886">
    <property type="term" value="C:plasma membrane"/>
    <property type="evidence" value="ECO:0007669"/>
    <property type="project" value="UniProtKB-SubCell"/>
</dbReference>
<evidence type="ECO:0000256" key="4">
    <source>
        <dbReference type="ARBA" id="ARBA00022692"/>
    </source>
</evidence>
<evidence type="ECO:0000313" key="9">
    <source>
        <dbReference type="EMBL" id="KAE9606132.1"/>
    </source>
</evidence>
<evidence type="ECO:0000256" key="6">
    <source>
        <dbReference type="ARBA" id="ARBA00023136"/>
    </source>
</evidence>
<keyword evidence="3" id="KW-1003">Cell membrane</keyword>
<comment type="caution">
    <text evidence="9">The sequence shown here is derived from an EMBL/GenBank/DDBJ whole genome shotgun (WGS) entry which is preliminary data.</text>
</comment>
<feature type="region of interest" description="Disordered" evidence="8">
    <location>
        <begin position="20"/>
        <end position="46"/>
    </location>
</feature>
<comment type="subcellular location">
    <subcellularLocation>
        <location evidence="1">Cell membrane</location>
        <topology evidence="1">Single-pass membrane protein</topology>
    </subcellularLocation>
</comment>
<evidence type="ECO:0000256" key="5">
    <source>
        <dbReference type="ARBA" id="ARBA00022989"/>
    </source>
</evidence>
<feature type="compositionally biased region" description="Basic and acidic residues" evidence="8">
    <location>
        <begin position="20"/>
        <end position="32"/>
    </location>
</feature>